<sequence>MKFRRGGRAACSEVWLMKRPLLRQWGPNRVSGLTQDDVFNLSQFPTSQSAPTPSTTPRPVKVLLLLLPTMTAALFSARPPITPLTPPMHSMDYDHNEEHSPEATVMPQVPGIHRHYRERIPKEIYHISDFYCTPSRMSGFLGDRACAGLKLHANFTTGGVKVRLPTTFLFVMADDARLLVQNALNLATGLVRVFLACERHDPLVIFDPPSHPSKASTSAPQTKSMGAKADGMIRQSVQQGHHSNRQLDIDLTQ</sequence>
<feature type="region of interest" description="Disordered" evidence="1">
    <location>
        <begin position="208"/>
        <end position="229"/>
    </location>
</feature>
<feature type="compositionally biased region" description="Polar residues" evidence="1">
    <location>
        <begin position="213"/>
        <end position="224"/>
    </location>
</feature>
<dbReference type="Proteomes" id="UP000191691">
    <property type="component" value="Unassembled WGS sequence"/>
</dbReference>
<dbReference type="AlphaFoldDB" id="A0A1V6WTB9"/>
<accession>A0A1V6WTB9</accession>
<organism evidence="2 3">
    <name type="scientific">Penicillium nalgiovense</name>
    <dbReference type="NCBI Taxonomy" id="60175"/>
    <lineage>
        <taxon>Eukaryota</taxon>
        <taxon>Fungi</taxon>
        <taxon>Dikarya</taxon>
        <taxon>Ascomycota</taxon>
        <taxon>Pezizomycotina</taxon>
        <taxon>Eurotiomycetes</taxon>
        <taxon>Eurotiomycetidae</taxon>
        <taxon>Eurotiales</taxon>
        <taxon>Aspergillaceae</taxon>
        <taxon>Penicillium</taxon>
    </lineage>
</organism>
<proteinExistence type="predicted"/>
<reference evidence="3" key="1">
    <citation type="journal article" date="2017" name="Nat. Microbiol.">
        <title>Global analysis of biosynthetic gene clusters reveals vast potential of secondary metabolite production in Penicillium species.</title>
        <authorList>
            <person name="Nielsen J.C."/>
            <person name="Grijseels S."/>
            <person name="Prigent S."/>
            <person name="Ji B."/>
            <person name="Dainat J."/>
            <person name="Nielsen K.F."/>
            <person name="Frisvad J.C."/>
            <person name="Workman M."/>
            <person name="Nielsen J."/>
        </authorList>
    </citation>
    <scope>NUCLEOTIDE SEQUENCE [LARGE SCALE GENOMIC DNA]</scope>
    <source>
        <strain evidence="3">IBT 13039</strain>
    </source>
</reference>
<comment type="caution">
    <text evidence="2">The sequence shown here is derived from an EMBL/GenBank/DDBJ whole genome shotgun (WGS) entry which is preliminary data.</text>
</comment>
<keyword evidence="3" id="KW-1185">Reference proteome</keyword>
<dbReference type="EMBL" id="MOOB01000191">
    <property type="protein sequence ID" value="OQE66126.1"/>
    <property type="molecule type" value="Genomic_DNA"/>
</dbReference>
<evidence type="ECO:0000256" key="1">
    <source>
        <dbReference type="SAM" id="MobiDB-lite"/>
    </source>
</evidence>
<gene>
    <name evidence="2" type="ORF">PENNAL_c0191G02174</name>
</gene>
<name>A0A1V6WTB9_PENNA</name>
<evidence type="ECO:0000313" key="3">
    <source>
        <dbReference type="Proteomes" id="UP000191691"/>
    </source>
</evidence>
<protein>
    <submittedName>
        <fullName evidence="2">Uncharacterized protein</fullName>
    </submittedName>
</protein>
<evidence type="ECO:0000313" key="2">
    <source>
        <dbReference type="EMBL" id="OQE66126.1"/>
    </source>
</evidence>